<organism evidence="8 9">
    <name type="scientific">Polarella glacialis</name>
    <name type="common">Dinoflagellate</name>
    <dbReference type="NCBI Taxonomy" id="89957"/>
    <lineage>
        <taxon>Eukaryota</taxon>
        <taxon>Sar</taxon>
        <taxon>Alveolata</taxon>
        <taxon>Dinophyceae</taxon>
        <taxon>Suessiales</taxon>
        <taxon>Suessiaceae</taxon>
        <taxon>Polarella</taxon>
    </lineage>
</organism>
<keyword evidence="9" id="KW-1185">Reference proteome</keyword>
<dbReference type="GO" id="GO:0016567">
    <property type="term" value="P:protein ubiquitination"/>
    <property type="evidence" value="ECO:0007669"/>
    <property type="project" value="TreeGrafter"/>
</dbReference>
<feature type="region of interest" description="Disordered" evidence="6">
    <location>
        <begin position="235"/>
        <end position="257"/>
    </location>
</feature>
<comment type="caution">
    <text evidence="8">The sequence shown here is derived from an EMBL/GenBank/DDBJ whole genome shotgun (WGS) entry which is preliminary data.</text>
</comment>
<dbReference type="SMART" id="SM00184">
    <property type="entry name" value="RING"/>
    <property type="match status" value="1"/>
</dbReference>
<dbReference type="EMBL" id="CAJNNV010025301">
    <property type="protein sequence ID" value="CAE8613732.1"/>
    <property type="molecule type" value="Genomic_DNA"/>
</dbReference>
<dbReference type="AlphaFoldDB" id="A0A813FML7"/>
<accession>A0A813FML7</accession>
<dbReference type="PANTHER" id="PTHR46858:SF5">
    <property type="entry name" value="E3 UBIQUITIN-PROTEIN LIGASE APD1-RELATED"/>
    <property type="match status" value="1"/>
</dbReference>
<reference evidence="8" key="1">
    <citation type="submission" date="2021-02" db="EMBL/GenBank/DDBJ databases">
        <authorList>
            <person name="Dougan E. K."/>
            <person name="Rhodes N."/>
            <person name="Thang M."/>
            <person name="Chan C."/>
        </authorList>
    </citation>
    <scope>NUCLEOTIDE SEQUENCE</scope>
</reference>
<evidence type="ECO:0000256" key="1">
    <source>
        <dbReference type="ARBA" id="ARBA00022723"/>
    </source>
</evidence>
<evidence type="ECO:0000313" key="8">
    <source>
        <dbReference type="EMBL" id="CAE8613732.1"/>
    </source>
</evidence>
<dbReference type="GO" id="GO:0008270">
    <property type="term" value="F:zinc ion binding"/>
    <property type="evidence" value="ECO:0007669"/>
    <property type="project" value="UniProtKB-KW"/>
</dbReference>
<gene>
    <name evidence="8" type="ORF">PGLA1383_LOCUS31479</name>
</gene>
<evidence type="ECO:0000256" key="4">
    <source>
        <dbReference type="PROSITE-ProRule" id="PRU00175"/>
    </source>
</evidence>
<dbReference type="PROSITE" id="PS50089">
    <property type="entry name" value="ZF_RING_2"/>
    <property type="match status" value="1"/>
</dbReference>
<evidence type="ECO:0000256" key="2">
    <source>
        <dbReference type="ARBA" id="ARBA00022771"/>
    </source>
</evidence>
<dbReference type="GO" id="GO:0061630">
    <property type="term" value="F:ubiquitin protein ligase activity"/>
    <property type="evidence" value="ECO:0007669"/>
    <property type="project" value="TreeGrafter"/>
</dbReference>
<keyword evidence="2 4" id="KW-0863">Zinc-finger</keyword>
<evidence type="ECO:0000256" key="6">
    <source>
        <dbReference type="SAM" id="MobiDB-lite"/>
    </source>
</evidence>
<dbReference type="Pfam" id="PF13920">
    <property type="entry name" value="zf-C3HC4_3"/>
    <property type="match status" value="1"/>
</dbReference>
<feature type="coiled-coil region" evidence="5">
    <location>
        <begin position="31"/>
        <end position="65"/>
    </location>
</feature>
<evidence type="ECO:0000259" key="7">
    <source>
        <dbReference type="PROSITE" id="PS50089"/>
    </source>
</evidence>
<dbReference type="SUPFAM" id="SSF57850">
    <property type="entry name" value="RING/U-box"/>
    <property type="match status" value="1"/>
</dbReference>
<dbReference type="Proteomes" id="UP000654075">
    <property type="component" value="Unassembled WGS sequence"/>
</dbReference>
<feature type="compositionally biased region" description="Low complexity" evidence="6">
    <location>
        <begin position="247"/>
        <end position="257"/>
    </location>
</feature>
<keyword evidence="5" id="KW-0175">Coiled coil</keyword>
<dbReference type="OrthoDB" id="6381204at2759"/>
<protein>
    <recommendedName>
        <fullName evidence="7">RING-type domain-containing protein</fullName>
    </recommendedName>
</protein>
<evidence type="ECO:0000256" key="3">
    <source>
        <dbReference type="ARBA" id="ARBA00022833"/>
    </source>
</evidence>
<keyword evidence="1" id="KW-0479">Metal-binding</keyword>
<name>A0A813FML7_POLGL</name>
<dbReference type="InterPro" id="IPR013083">
    <property type="entry name" value="Znf_RING/FYVE/PHD"/>
</dbReference>
<feature type="domain" description="RING-type" evidence="7">
    <location>
        <begin position="347"/>
        <end position="387"/>
    </location>
</feature>
<dbReference type="PANTHER" id="PTHR46858">
    <property type="entry name" value="OS05G0521000 PROTEIN"/>
    <property type="match status" value="1"/>
</dbReference>
<evidence type="ECO:0000256" key="5">
    <source>
        <dbReference type="SAM" id="Coils"/>
    </source>
</evidence>
<evidence type="ECO:0000313" key="9">
    <source>
        <dbReference type="Proteomes" id="UP000654075"/>
    </source>
</evidence>
<keyword evidence="3" id="KW-0862">Zinc</keyword>
<dbReference type="InterPro" id="IPR001841">
    <property type="entry name" value="Znf_RING"/>
</dbReference>
<dbReference type="Gene3D" id="3.30.40.10">
    <property type="entry name" value="Zinc/RING finger domain, C3HC4 (zinc finger)"/>
    <property type="match status" value="1"/>
</dbReference>
<sequence length="399" mass="44670">MLGGIAGCNGGSPWMLGGVAGCCFLWSSLEREVAASHREEQQEKLERLSEQLRYLRGELRRESEKAIHWHASNDQVTRELRESEVACNLARASRSEILKERKFLKEEIGQAKSELLRLRVSNEAVVGELRESEVACNLARASRSEADALAKDRISELQEYLEAIVGRGRQDHLSGAEEFGQAKGELLRLQVSNEEVAGELRESEAACSLAQASCSAANALVDELSHSLAGERALASEQQELQRRQQHQQQQQQELQGELQARLNHSEQVSARTEEELSQASGQLLRFQGLESSKVSSLDEVDAWQKMLHDEFGKATEQLIHRRTELAVDMALRASDYNLHEDDAGMCAVCFDAAVNCALIPCGHHILCLTCVKRILEQRPAECPLCRRRIQRYLPTFSK</sequence>
<proteinExistence type="predicted"/>